<accession>A0A9D1W4J7</accession>
<proteinExistence type="predicted"/>
<protein>
    <submittedName>
        <fullName evidence="2">Uncharacterized protein</fullName>
    </submittedName>
</protein>
<dbReference type="EMBL" id="DXEU01000050">
    <property type="protein sequence ID" value="HIX51707.1"/>
    <property type="molecule type" value="Genomic_DNA"/>
</dbReference>
<dbReference type="InterPro" id="IPR046577">
    <property type="entry name" value="DUF6637"/>
</dbReference>
<feature type="transmembrane region" description="Helical" evidence="1">
    <location>
        <begin position="50"/>
        <end position="66"/>
    </location>
</feature>
<evidence type="ECO:0000256" key="1">
    <source>
        <dbReference type="SAM" id="Phobius"/>
    </source>
</evidence>
<reference evidence="2" key="2">
    <citation type="submission" date="2021-04" db="EMBL/GenBank/DDBJ databases">
        <authorList>
            <person name="Gilroy R."/>
        </authorList>
    </citation>
    <scope>NUCLEOTIDE SEQUENCE</scope>
    <source>
        <strain evidence="2">ChiGjej4B4-12881</strain>
    </source>
</reference>
<keyword evidence="1" id="KW-1133">Transmembrane helix</keyword>
<feature type="transmembrane region" description="Helical" evidence="1">
    <location>
        <begin position="21"/>
        <end position="44"/>
    </location>
</feature>
<comment type="caution">
    <text evidence="2">The sequence shown here is derived from an EMBL/GenBank/DDBJ whole genome shotgun (WGS) entry which is preliminary data.</text>
</comment>
<feature type="transmembrane region" description="Helical" evidence="1">
    <location>
        <begin position="86"/>
        <end position="107"/>
    </location>
</feature>
<reference evidence="2" key="1">
    <citation type="journal article" date="2021" name="PeerJ">
        <title>Extensive microbial diversity within the chicken gut microbiome revealed by metagenomics and culture.</title>
        <authorList>
            <person name="Gilroy R."/>
            <person name="Ravi A."/>
            <person name="Getino M."/>
            <person name="Pursley I."/>
            <person name="Horton D.L."/>
            <person name="Alikhan N.F."/>
            <person name="Baker D."/>
            <person name="Gharbi K."/>
            <person name="Hall N."/>
            <person name="Watson M."/>
            <person name="Adriaenssens E.M."/>
            <person name="Foster-Nyarko E."/>
            <person name="Jarju S."/>
            <person name="Secka A."/>
            <person name="Antonio M."/>
            <person name="Oren A."/>
            <person name="Chaudhuri R.R."/>
            <person name="La Ragione R."/>
            <person name="Hildebrand F."/>
            <person name="Pallen M.J."/>
        </authorList>
    </citation>
    <scope>NUCLEOTIDE SEQUENCE</scope>
    <source>
        <strain evidence="2">ChiGjej4B4-12881</strain>
    </source>
</reference>
<name>A0A9D1W4J7_9FIRM</name>
<sequence length="108" mass="11682">MRAKGQTARGREKKKNPRNGAAALDLLHIGLGFIIVSLGILVFLNPERHMSFFPVIFILGAVLNAADGCYSRKLAARGRRGRRAGWLSFGVALLLLAAGILSALGIWR</sequence>
<dbReference type="AlphaFoldDB" id="A0A9D1W4J7"/>
<keyword evidence="1" id="KW-0472">Membrane</keyword>
<dbReference type="Pfam" id="PF20342">
    <property type="entry name" value="DUF6637"/>
    <property type="match status" value="1"/>
</dbReference>
<organism evidence="2 3">
    <name type="scientific">Candidatus Lachnoclostridium stercoripullorum</name>
    <dbReference type="NCBI Taxonomy" id="2838635"/>
    <lineage>
        <taxon>Bacteria</taxon>
        <taxon>Bacillati</taxon>
        <taxon>Bacillota</taxon>
        <taxon>Clostridia</taxon>
        <taxon>Lachnospirales</taxon>
        <taxon>Lachnospiraceae</taxon>
    </lineage>
</organism>
<dbReference type="Proteomes" id="UP000886780">
    <property type="component" value="Unassembled WGS sequence"/>
</dbReference>
<gene>
    <name evidence="2" type="ORF">IAA28_02745</name>
</gene>
<evidence type="ECO:0000313" key="2">
    <source>
        <dbReference type="EMBL" id="HIX51707.1"/>
    </source>
</evidence>
<evidence type="ECO:0000313" key="3">
    <source>
        <dbReference type="Proteomes" id="UP000886780"/>
    </source>
</evidence>
<keyword evidence="1" id="KW-0812">Transmembrane</keyword>